<gene>
    <name evidence="2" type="ORF">DFR28_10355</name>
</gene>
<proteinExistence type="predicted"/>
<dbReference type="Proteomes" id="UP000253083">
    <property type="component" value="Unassembled WGS sequence"/>
</dbReference>
<comment type="caution">
    <text evidence="2">The sequence shown here is derived from an EMBL/GenBank/DDBJ whole genome shotgun (WGS) entry which is preliminary data.</text>
</comment>
<dbReference type="GO" id="GO:0051301">
    <property type="term" value="P:cell division"/>
    <property type="evidence" value="ECO:0007669"/>
    <property type="project" value="UniProtKB-KW"/>
</dbReference>
<keyword evidence="2" id="KW-0131">Cell cycle</keyword>
<name>A0A395JHL8_9GAMM</name>
<protein>
    <submittedName>
        <fullName evidence="2">Cell division protein ZapB</fullName>
    </submittedName>
</protein>
<dbReference type="AlphaFoldDB" id="A0A395JHL8"/>
<keyword evidence="1" id="KW-0175">Coiled coil</keyword>
<accession>A0A395JHL8</accession>
<organism evidence="2 3">
    <name type="scientific">Arenicella xantha</name>
    <dbReference type="NCBI Taxonomy" id="644221"/>
    <lineage>
        <taxon>Bacteria</taxon>
        <taxon>Pseudomonadati</taxon>
        <taxon>Pseudomonadota</taxon>
        <taxon>Gammaproteobacteria</taxon>
        <taxon>Arenicellales</taxon>
        <taxon>Arenicellaceae</taxon>
        <taxon>Arenicella</taxon>
    </lineage>
</organism>
<dbReference type="RefSeq" id="WP_113954637.1">
    <property type="nucleotide sequence ID" value="NZ_QNRT01000003.1"/>
</dbReference>
<dbReference type="EMBL" id="QNRT01000003">
    <property type="protein sequence ID" value="RBP49630.1"/>
    <property type="molecule type" value="Genomic_DNA"/>
</dbReference>
<evidence type="ECO:0000313" key="3">
    <source>
        <dbReference type="Proteomes" id="UP000253083"/>
    </source>
</evidence>
<feature type="coiled-coil region" evidence="1">
    <location>
        <begin position="5"/>
        <end position="46"/>
    </location>
</feature>
<sequence length="67" mass="7831">MEANIIGLEQRIETLISECKRLSSENRNLKTEQSSLLTEKTQLKEKNRLACSRLEKIVEKLRTLEDQ</sequence>
<evidence type="ECO:0000313" key="2">
    <source>
        <dbReference type="EMBL" id="RBP49630.1"/>
    </source>
</evidence>
<keyword evidence="2" id="KW-0132">Cell division</keyword>
<dbReference type="InParanoid" id="A0A395JHL8"/>
<reference evidence="2 3" key="1">
    <citation type="submission" date="2018-06" db="EMBL/GenBank/DDBJ databases">
        <title>Genomic Encyclopedia of Type Strains, Phase IV (KMG-IV): sequencing the most valuable type-strain genomes for metagenomic binning, comparative biology and taxonomic classification.</title>
        <authorList>
            <person name="Goeker M."/>
        </authorList>
    </citation>
    <scope>NUCLEOTIDE SEQUENCE [LARGE SCALE GENOMIC DNA]</scope>
    <source>
        <strain evidence="2 3">DSM 24032</strain>
    </source>
</reference>
<keyword evidence="3" id="KW-1185">Reference proteome</keyword>
<evidence type="ECO:0000256" key="1">
    <source>
        <dbReference type="SAM" id="Coils"/>
    </source>
</evidence>